<dbReference type="OrthoDB" id="9809977at2"/>
<dbReference type="AlphaFoldDB" id="A0A127R1N1"/>
<evidence type="ECO:0000313" key="4">
    <source>
        <dbReference type="Proteomes" id="UP000074561"/>
    </source>
</evidence>
<evidence type="ECO:0000313" key="5">
    <source>
        <dbReference type="Proteomes" id="UP000074914"/>
    </source>
</evidence>
<dbReference type="EMBL" id="CP013234">
    <property type="protein sequence ID" value="AMP06462.1"/>
    <property type="molecule type" value="Genomic_DNA"/>
</dbReference>
<dbReference type="NCBIfam" id="NF038065">
    <property type="entry name" value="Pr6Pr"/>
    <property type="match status" value="1"/>
</dbReference>
<protein>
    <submittedName>
        <fullName evidence="2 3">Membrane protein</fullName>
    </submittedName>
</protein>
<organism evidence="2 4">
    <name type="scientific">Collimonas pratensis</name>
    <dbReference type="NCBI Taxonomy" id="279113"/>
    <lineage>
        <taxon>Bacteria</taxon>
        <taxon>Pseudomonadati</taxon>
        <taxon>Pseudomonadota</taxon>
        <taxon>Betaproteobacteria</taxon>
        <taxon>Burkholderiales</taxon>
        <taxon>Oxalobacteraceae</taxon>
        <taxon>Collimonas</taxon>
    </lineage>
</organism>
<dbReference type="PATRIC" id="fig|279113.10.peg.4130"/>
<feature type="transmembrane region" description="Helical" evidence="1">
    <location>
        <begin position="148"/>
        <end position="166"/>
    </location>
</feature>
<evidence type="ECO:0000256" key="1">
    <source>
        <dbReference type="SAM" id="Phobius"/>
    </source>
</evidence>
<evidence type="ECO:0000313" key="2">
    <source>
        <dbReference type="EMBL" id="AMP06462.1"/>
    </source>
</evidence>
<dbReference type="STRING" id="279113.CPter91_4146"/>
<dbReference type="InterPro" id="IPR049713">
    <property type="entry name" value="Pr6Pr-like"/>
</dbReference>
<feature type="transmembrane region" description="Helical" evidence="1">
    <location>
        <begin position="12"/>
        <end position="37"/>
    </location>
</feature>
<feature type="transmembrane region" description="Helical" evidence="1">
    <location>
        <begin position="49"/>
        <end position="70"/>
    </location>
</feature>
<feature type="transmembrane region" description="Helical" evidence="1">
    <location>
        <begin position="186"/>
        <end position="208"/>
    </location>
</feature>
<dbReference type="EMBL" id="CP013236">
    <property type="protein sequence ID" value="AMP16374.1"/>
    <property type="molecule type" value="Genomic_DNA"/>
</dbReference>
<feature type="transmembrane region" description="Helical" evidence="1">
    <location>
        <begin position="120"/>
        <end position="136"/>
    </location>
</feature>
<dbReference type="KEGG" id="cpra:CPter91_4146"/>
<reference evidence="4 5" key="1">
    <citation type="submission" date="2015-11" db="EMBL/GenBank/DDBJ databases">
        <title>Exploring the genomic traits of fungus-feeding bacterial genus Collimonas.</title>
        <authorList>
            <person name="Song C."/>
            <person name="Schmidt R."/>
            <person name="de Jager V."/>
            <person name="Krzyzanowska D."/>
            <person name="Jongedijk E."/>
            <person name="Cankar K."/>
            <person name="Beekwilder J."/>
            <person name="van Veen A."/>
            <person name="de Boer W."/>
            <person name="van Veen J.A."/>
            <person name="Garbeva P."/>
        </authorList>
    </citation>
    <scope>NUCLEOTIDE SEQUENCE [LARGE SCALE GENOMIC DNA]</scope>
    <source>
        <strain evidence="3 5">Ter291</strain>
        <strain evidence="2 4">Ter91</strain>
    </source>
</reference>
<accession>A0A127R1N1</accession>
<sequence>MNKNTALAPRLLLLLIALIAWFAIISQFSISVPLLLAKGMTYGEAVWRMFGYLTILTNVLVAVACTVLLLKPESLPGQYFSRPGVQTAVTLYILFVGLGYNLLLRNHAPFTGLHRLSDEGLHTVVPLLYVLYWSLFVNKQGLQAKDSLLWLIYPLAYFVMAMLRGSSSGFYPYPFLNVTNLGYARVMGNAAMLLVGFFVIALGMVAVARFKRSELATD</sequence>
<name>A0A127R1N1_9BURK</name>
<dbReference type="Proteomes" id="UP000074561">
    <property type="component" value="Chromosome"/>
</dbReference>
<dbReference type="Proteomes" id="UP000074914">
    <property type="component" value="Chromosome"/>
</dbReference>
<keyword evidence="1" id="KW-0472">Membrane</keyword>
<gene>
    <name evidence="3" type="ORF">CPter291_4143</name>
    <name evidence="2" type="ORF">CPter91_4146</name>
</gene>
<keyword evidence="5" id="KW-1185">Reference proteome</keyword>
<evidence type="ECO:0000313" key="3">
    <source>
        <dbReference type="EMBL" id="AMP16374.1"/>
    </source>
</evidence>
<feature type="transmembrane region" description="Helical" evidence="1">
    <location>
        <begin position="82"/>
        <end position="100"/>
    </location>
</feature>
<dbReference type="RefSeq" id="WP_061942940.1">
    <property type="nucleotide sequence ID" value="NZ_CP013234.1"/>
</dbReference>
<keyword evidence="1" id="KW-1133">Transmembrane helix</keyword>
<keyword evidence="1" id="KW-0812">Transmembrane</keyword>
<proteinExistence type="predicted"/>